<dbReference type="AlphaFoldDB" id="A0A6I6G749"/>
<proteinExistence type="predicted"/>
<evidence type="ECO:0000313" key="2">
    <source>
        <dbReference type="EMBL" id="QGW27303.1"/>
    </source>
</evidence>
<dbReference type="RefSeq" id="WP_157476937.1">
    <property type="nucleotide sequence ID" value="NZ_CP046566.1"/>
</dbReference>
<dbReference type="InterPro" id="IPR022409">
    <property type="entry name" value="PKD/Chitinase_dom"/>
</dbReference>
<dbReference type="Pfam" id="PF18911">
    <property type="entry name" value="PKD_4"/>
    <property type="match status" value="1"/>
</dbReference>
<dbReference type="PROSITE" id="PS50093">
    <property type="entry name" value="PKD"/>
    <property type="match status" value="2"/>
</dbReference>
<reference evidence="2 3" key="1">
    <citation type="submission" date="2019-11" db="EMBL/GenBank/DDBJ databases">
        <authorList>
            <person name="Im W.T."/>
        </authorList>
    </citation>
    <scope>NUCLEOTIDE SEQUENCE [LARGE SCALE GENOMIC DNA]</scope>
    <source>
        <strain evidence="2 3">SB-02</strain>
    </source>
</reference>
<dbReference type="InterPro" id="IPR000601">
    <property type="entry name" value="PKD_dom"/>
</dbReference>
<protein>
    <submittedName>
        <fullName evidence="2">T9SS type B sorting domain-containing protein</fullName>
    </submittedName>
</protein>
<evidence type="ECO:0000313" key="3">
    <source>
        <dbReference type="Proteomes" id="UP000426027"/>
    </source>
</evidence>
<dbReference type="Proteomes" id="UP000426027">
    <property type="component" value="Chromosome"/>
</dbReference>
<dbReference type="CDD" id="cd00146">
    <property type="entry name" value="PKD"/>
    <property type="match status" value="2"/>
</dbReference>
<evidence type="ECO:0000259" key="1">
    <source>
        <dbReference type="PROSITE" id="PS50093"/>
    </source>
</evidence>
<sequence length="882" mass="96118">MSPKHFHRFLLLCTMLLSGLLVQARHIKGGWMYYTYEGQSTNGNHNYRVTVKLYRDCEPPQQNQNDVSINITVFNNTTGALQGTVAAPLSNQYTLNKSAYDPCINPQPQVCYVVLEYSTLISLPASAQGYTMAFQRCCRIDGIVNILAPSNTLGNTYTMTIPGNGQNPQHVVNNSPVFSMRDTLLVCYNSSIQLDYSATDPDGDSLVYSFTSAINGAGQNDPAPGTSSAPPYGSLPYSPNYSFSNPFGTNVQINSRTGVITGTSPATTGEYVLAVEIAEYRNGVRIATTRKELHVNVAACSIAAADLPIRIMSCDGYTVQFENLSTSPAILSYYWDFGVTNRSNDTSIAARPTFTYPDTGVYIAKLIINRRESCSDSATTEVRVYPGFTPAIRVDGSCFSNPFDFFDASTTRYGFVNSWRWNFGNPAVTNDTSRLRNASYTFPTPGTYNVSLEVTSNLGCADSVIVPVTAFDKPALSITRDTLICSIDTLRMNAIGTGVFTWDPSPSLINGNGPNALVFPKDTTTYYVNLNDRGCVARDSITVNVLDFITVNAGPDTTICRTDGVVLNPVTQALSFNWQPASLFDDNTLKRATVTPVDSITTVYITANLGKCQDRDSLTIKTVPYPQANAGPDQTICFQDDFQLQGNVVASSYSWTPSALVVNPRSLVTRTRSLTQTTAFVLTASDTLGCPKPVTDTLLITVRPRINVFAGNDTSAVVGQPLQFVSTSNATIFNWTPTRGLNNSSLLNPVGLYTLDTLLPGQETIRYILTASTPEGCTASDDIVVRIFKTGPSIFVPNGFTPNGDGLNDLIRPTLAGMQRMNFFRIYNRYGQLVYETNRIGAGWDGRIKGNLQASNAYVYQCQAVDYTGKTVTVKGSFVLVR</sequence>
<dbReference type="Pfam" id="PF13585">
    <property type="entry name" value="CHU_C"/>
    <property type="match status" value="1"/>
</dbReference>
<dbReference type="InterPro" id="IPR035986">
    <property type="entry name" value="PKD_dom_sf"/>
</dbReference>
<name>A0A6I6G749_9BACT</name>
<dbReference type="Gene3D" id="2.60.40.10">
    <property type="entry name" value="Immunoglobulins"/>
    <property type="match status" value="2"/>
</dbReference>
<dbReference type="KEGG" id="fls:GLV81_03530"/>
<dbReference type="InterPro" id="IPR026341">
    <property type="entry name" value="T9SS_type_B"/>
</dbReference>
<feature type="domain" description="PKD" evidence="1">
    <location>
        <begin position="418"/>
        <end position="459"/>
    </location>
</feature>
<dbReference type="NCBIfam" id="TIGR04131">
    <property type="entry name" value="Bac_Flav_CTERM"/>
    <property type="match status" value="1"/>
</dbReference>
<organism evidence="2 3">
    <name type="scientific">Phnomibacter ginsenosidimutans</name>
    <dbReference type="NCBI Taxonomy" id="2676868"/>
    <lineage>
        <taxon>Bacteria</taxon>
        <taxon>Pseudomonadati</taxon>
        <taxon>Bacteroidota</taxon>
        <taxon>Chitinophagia</taxon>
        <taxon>Chitinophagales</taxon>
        <taxon>Chitinophagaceae</taxon>
        <taxon>Phnomibacter</taxon>
    </lineage>
</organism>
<accession>A0A6I6G749</accession>
<keyword evidence="3" id="KW-1185">Reference proteome</keyword>
<dbReference type="SMART" id="SM00089">
    <property type="entry name" value="PKD"/>
    <property type="match status" value="2"/>
</dbReference>
<dbReference type="EMBL" id="CP046566">
    <property type="protein sequence ID" value="QGW27303.1"/>
    <property type="molecule type" value="Genomic_DNA"/>
</dbReference>
<feature type="domain" description="PKD" evidence="1">
    <location>
        <begin position="318"/>
        <end position="384"/>
    </location>
</feature>
<dbReference type="SUPFAM" id="SSF49299">
    <property type="entry name" value="PKD domain"/>
    <property type="match status" value="2"/>
</dbReference>
<dbReference type="InterPro" id="IPR013783">
    <property type="entry name" value="Ig-like_fold"/>
</dbReference>
<gene>
    <name evidence="2" type="ORF">GLV81_03530</name>
</gene>